<proteinExistence type="predicted"/>
<feature type="domain" description="Methanogenesis regulatory protein FilR1 middle" evidence="1">
    <location>
        <begin position="133"/>
        <end position="259"/>
    </location>
</feature>
<dbReference type="InterPro" id="IPR013561">
    <property type="entry name" value="FilR1_middle_dom"/>
</dbReference>
<dbReference type="eggNOG" id="arCOG03134">
    <property type="taxonomic scope" value="Archaea"/>
</dbReference>
<dbReference type="SUPFAM" id="SSF46785">
    <property type="entry name" value="Winged helix' DNA-binding domain"/>
    <property type="match status" value="1"/>
</dbReference>
<name>Q46DL4_METBF</name>
<evidence type="ECO:0000259" key="1">
    <source>
        <dbReference type="Pfam" id="PF08350"/>
    </source>
</evidence>
<accession>Q46DL4</accession>
<protein>
    <recommendedName>
        <fullName evidence="1">Methanogenesis regulatory protein FilR1 middle domain-containing protein</fullName>
    </recommendedName>
</protein>
<sequence>MSNWKLINMSSLIDLIFFSEKRKNLLVQLANGPMDINEIKEVLHVNSCALMPQIKKLKDMDMIVQKGSIYQLSDIGSVIVEKMLPLKAVLDVFDGNKDYWSKHDRSPIPEHLINKIDMLEKCNLDEPDLDHLFEFPQYLRDKLNGSKTIKSFYSYFCPDCPSIHAACAETGAEVHLMLDEKVYNRFKNDFTEEYNVLLENKVSLYIYSGKIRPSSFMVTDNFFMLKLFGKEGEFDHRKITSFTPSALEWGNELAQYYIDRSTKINYNDED</sequence>
<organism evidence="2">
    <name type="scientific">Methanosarcina barkeri (strain Fusaro / DSM 804)</name>
    <dbReference type="NCBI Taxonomy" id="269797"/>
    <lineage>
        <taxon>Archaea</taxon>
        <taxon>Methanobacteriati</taxon>
        <taxon>Methanobacteriota</taxon>
        <taxon>Stenosarchaea group</taxon>
        <taxon>Methanomicrobia</taxon>
        <taxon>Methanosarcinales</taxon>
        <taxon>Methanosarcinaceae</taxon>
        <taxon>Methanosarcina</taxon>
    </lineage>
</organism>
<dbReference type="HOGENOM" id="CLU_062767_1_1_2"/>
<evidence type="ECO:0000313" key="2">
    <source>
        <dbReference type="EMBL" id="AAZ70028.1"/>
    </source>
</evidence>
<dbReference type="PIRSF" id="PIRSF006692">
    <property type="entry name" value="TF_HTH_AF0396_prd"/>
    <property type="match status" value="1"/>
</dbReference>
<dbReference type="KEGG" id="mba:Mbar_A1060"/>
<gene>
    <name evidence="2" type="ordered locus">Mbar_A1060</name>
</gene>
<dbReference type="AlphaFoldDB" id="Q46DL4"/>
<dbReference type="InterPro" id="IPR036390">
    <property type="entry name" value="WH_DNA-bd_sf"/>
</dbReference>
<dbReference type="InterPro" id="IPR016490">
    <property type="entry name" value="Tscrpt_reg_HTH_AF0396-typ3"/>
</dbReference>
<reference evidence="2" key="1">
    <citation type="submission" date="2006-06" db="EMBL/GenBank/DDBJ databases">
        <title>Complete sequence of chromosome 1 of Methanosarcina barkeri str. fusaro.</title>
        <authorList>
            <person name="Copeland A."/>
            <person name="Lucas S."/>
            <person name="Lapidus A."/>
            <person name="Barry K."/>
            <person name="Detter J.C."/>
            <person name="Glavina T."/>
            <person name="Hammon N."/>
            <person name="Israni S."/>
            <person name="Pitluck S."/>
            <person name="Goodwin L.A."/>
            <person name="Saunders E.H."/>
            <person name="Schmutz J."/>
            <person name="Larimer F."/>
            <person name="Land M."/>
            <person name="Anderson I."/>
            <person name="Richardson P."/>
        </authorList>
    </citation>
    <scope>NUCLEOTIDE SEQUENCE</scope>
    <source>
        <strain evidence="2">Fusaro</strain>
    </source>
</reference>
<dbReference type="PaxDb" id="269797-Mbar_A1060"/>
<dbReference type="Pfam" id="PF08350">
    <property type="entry name" value="FilR1_middle"/>
    <property type="match status" value="1"/>
</dbReference>
<dbReference type="EMBL" id="CP000099">
    <property type="protein sequence ID" value="AAZ70028.1"/>
    <property type="molecule type" value="Genomic_DNA"/>
</dbReference>